<dbReference type="SUPFAM" id="SSF53649">
    <property type="entry name" value="Alkaline phosphatase-like"/>
    <property type="match status" value="1"/>
</dbReference>
<comment type="similarity">
    <text evidence="1">Belongs to the sulfatase family.</text>
</comment>
<name>A0A1Q2MGL6_9BACT</name>
<dbReference type="InterPro" id="IPR019546">
    <property type="entry name" value="TAT_signal_bac_arc"/>
</dbReference>
<dbReference type="InterPro" id="IPR006311">
    <property type="entry name" value="TAT_signal"/>
</dbReference>
<dbReference type="InterPro" id="IPR050738">
    <property type="entry name" value="Sulfatase"/>
</dbReference>
<evidence type="ECO:0000256" key="2">
    <source>
        <dbReference type="ARBA" id="ARBA00022723"/>
    </source>
</evidence>
<evidence type="ECO:0000259" key="5">
    <source>
        <dbReference type="Pfam" id="PF00884"/>
    </source>
</evidence>
<feature type="domain" description="Sulfatase N-terminal" evidence="5">
    <location>
        <begin position="47"/>
        <end position="387"/>
    </location>
</feature>
<dbReference type="Pfam" id="PF00884">
    <property type="entry name" value="Sulfatase"/>
    <property type="match status" value="1"/>
</dbReference>
<evidence type="ECO:0000256" key="3">
    <source>
        <dbReference type="ARBA" id="ARBA00022801"/>
    </source>
</evidence>
<organism evidence="6 7">
    <name type="scientific">Limihaloglobus sulfuriphilus</name>
    <dbReference type="NCBI Taxonomy" id="1851148"/>
    <lineage>
        <taxon>Bacteria</taxon>
        <taxon>Pseudomonadati</taxon>
        <taxon>Planctomycetota</taxon>
        <taxon>Phycisphaerae</taxon>
        <taxon>Sedimentisphaerales</taxon>
        <taxon>Sedimentisphaeraceae</taxon>
        <taxon>Limihaloglobus</taxon>
    </lineage>
</organism>
<keyword evidence="4" id="KW-0106">Calcium</keyword>
<dbReference type="NCBIfam" id="TIGR01409">
    <property type="entry name" value="TAT_signal_seq"/>
    <property type="match status" value="1"/>
</dbReference>
<proteinExistence type="inferred from homology"/>
<dbReference type="PANTHER" id="PTHR42693:SF33">
    <property type="entry name" value="ARYLSULFATASE"/>
    <property type="match status" value="1"/>
</dbReference>
<dbReference type="EC" id="3.1.6.1" evidence="6"/>
<dbReference type="GO" id="GO:0046872">
    <property type="term" value="F:metal ion binding"/>
    <property type="evidence" value="ECO:0007669"/>
    <property type="project" value="UniProtKB-KW"/>
</dbReference>
<dbReference type="RefSeq" id="WP_146684902.1">
    <property type="nucleotide sequence ID" value="NZ_CP019646.1"/>
</dbReference>
<dbReference type="AlphaFoldDB" id="A0A1Q2MGL6"/>
<keyword evidence="3 6" id="KW-0378">Hydrolase</keyword>
<dbReference type="GO" id="GO:0004065">
    <property type="term" value="F:arylsulfatase activity"/>
    <property type="evidence" value="ECO:0007669"/>
    <property type="project" value="UniProtKB-EC"/>
</dbReference>
<dbReference type="KEGG" id="pbas:SMSP2_02210"/>
<accession>A0A1Q2MGL6</accession>
<dbReference type="InterPro" id="IPR000917">
    <property type="entry name" value="Sulfatase_N"/>
</dbReference>
<dbReference type="EMBL" id="CP019646">
    <property type="protein sequence ID" value="AQQ71831.1"/>
    <property type="molecule type" value="Genomic_DNA"/>
</dbReference>
<dbReference type="InterPro" id="IPR017850">
    <property type="entry name" value="Alkaline_phosphatase_core_sf"/>
</dbReference>
<keyword evidence="2" id="KW-0479">Metal-binding</keyword>
<keyword evidence="7" id="KW-1185">Reference proteome</keyword>
<dbReference type="Proteomes" id="UP000188181">
    <property type="component" value="Chromosome"/>
</dbReference>
<dbReference type="InterPro" id="IPR024607">
    <property type="entry name" value="Sulfatase_CS"/>
</dbReference>
<dbReference type="PANTHER" id="PTHR42693">
    <property type="entry name" value="ARYLSULFATASE FAMILY MEMBER"/>
    <property type="match status" value="1"/>
</dbReference>
<evidence type="ECO:0000313" key="6">
    <source>
        <dbReference type="EMBL" id="AQQ71831.1"/>
    </source>
</evidence>
<evidence type="ECO:0000256" key="1">
    <source>
        <dbReference type="ARBA" id="ARBA00008779"/>
    </source>
</evidence>
<protein>
    <submittedName>
        <fullName evidence="6">Arylsulfatase</fullName>
        <ecNumber evidence="6">3.1.6.1</ecNumber>
    </submittedName>
</protein>
<dbReference type="Gene3D" id="3.40.720.10">
    <property type="entry name" value="Alkaline Phosphatase, subunit A"/>
    <property type="match status" value="1"/>
</dbReference>
<reference evidence="7" key="1">
    <citation type="submission" date="2017-02" db="EMBL/GenBank/DDBJ databases">
        <title>Comparative genomics and description of representatives of a novel lineage of planctomycetes thriving in anoxic sediments.</title>
        <authorList>
            <person name="Spring S."/>
            <person name="Bunk B."/>
            <person name="Sproer C."/>
        </authorList>
    </citation>
    <scope>NUCLEOTIDE SEQUENCE [LARGE SCALE GENOMIC DNA]</scope>
    <source>
        <strain evidence="7">SM-Chi-D1</strain>
    </source>
</reference>
<evidence type="ECO:0000313" key="7">
    <source>
        <dbReference type="Proteomes" id="UP000188181"/>
    </source>
</evidence>
<dbReference type="PROSITE" id="PS51318">
    <property type="entry name" value="TAT"/>
    <property type="match status" value="1"/>
</dbReference>
<dbReference type="PROSITE" id="PS00149">
    <property type="entry name" value="SULFATASE_2"/>
    <property type="match status" value="1"/>
</dbReference>
<gene>
    <name evidence="6" type="ORF">SMSP2_02210</name>
</gene>
<sequence>MANIDRRDFLRKMGVSAAALGLGSSAGLGKEQAWKSQSAAHNSKTSPNVVVIFIDQLRSFALGCYGNETVNTPHIDNLARQGYRFDLGISNNPVCVPARAALLSGQHARTCVGSRMNEMTDNHLLGRDDRAKFKDATIAELFKDKGYKTALIGKWHTDARPTHLGFEQSLITNEIFSSGSFVENEKDEYRVPVFSADHEIAKAREFFRENKSGSRPFFLYYNIISPHMPLLDVPYKYTRMYDPEKLPLRPNVWREGKLASNETWFHIYMWQKIIKSPHQPITAKASPEFTVKDLTALYYGSITWTDDIVGQVLDSLKENGLEDNTIVVLAADHGDMLGSQHRWNKDRPYEEAIRVPMIYRWPGRIKKGENKEQVTSLIDVMPTILELCETEIPSSVQGRSVASLMDGSAEKTSLEDNYAFIETPFAELAIRTPTHLYAVKMDESGKNIYNDKHLFFDLRTDPYEQKNLLETGEQSEVAKELRDKIYQWHKNTPIPESFKYDAWAPNHANYINNLGGFKG</sequence>
<dbReference type="OrthoDB" id="9762324at2"/>
<evidence type="ECO:0000256" key="4">
    <source>
        <dbReference type="ARBA" id="ARBA00022837"/>
    </source>
</evidence>